<organism evidence="2 3">
    <name type="scientific">Temnothorax longispinosus</name>
    <dbReference type="NCBI Taxonomy" id="300112"/>
    <lineage>
        <taxon>Eukaryota</taxon>
        <taxon>Metazoa</taxon>
        <taxon>Ecdysozoa</taxon>
        <taxon>Arthropoda</taxon>
        <taxon>Hexapoda</taxon>
        <taxon>Insecta</taxon>
        <taxon>Pterygota</taxon>
        <taxon>Neoptera</taxon>
        <taxon>Endopterygota</taxon>
        <taxon>Hymenoptera</taxon>
        <taxon>Apocrita</taxon>
        <taxon>Aculeata</taxon>
        <taxon>Formicoidea</taxon>
        <taxon>Formicidae</taxon>
        <taxon>Myrmicinae</taxon>
        <taxon>Temnothorax</taxon>
    </lineage>
</organism>
<feature type="compositionally biased region" description="Basic and acidic residues" evidence="1">
    <location>
        <begin position="68"/>
        <end position="77"/>
    </location>
</feature>
<dbReference type="AlphaFoldDB" id="A0A4S2KU96"/>
<keyword evidence="3" id="KW-1185">Reference proteome</keyword>
<evidence type="ECO:0000313" key="3">
    <source>
        <dbReference type="Proteomes" id="UP000310200"/>
    </source>
</evidence>
<evidence type="ECO:0000313" key="2">
    <source>
        <dbReference type="EMBL" id="TGZ53633.1"/>
    </source>
</evidence>
<dbReference type="EMBL" id="QBLH01000978">
    <property type="protein sequence ID" value="TGZ53633.1"/>
    <property type="molecule type" value="Genomic_DNA"/>
</dbReference>
<sequence length="106" mass="12226">MAAQYILEHSLHMTPDPDGFKCSMKNIVKSHLCNPFNVSNRRYSLRSPRDRRDGPSLSQAGRFLQQRDSQHAGDRGPRPLPGSRRRYLRGAPALRLQQRYVPRVKT</sequence>
<dbReference type="Proteomes" id="UP000310200">
    <property type="component" value="Unassembled WGS sequence"/>
</dbReference>
<protein>
    <submittedName>
        <fullName evidence="2">Uncharacterized protein</fullName>
    </submittedName>
</protein>
<proteinExistence type="predicted"/>
<reference evidence="2 3" key="1">
    <citation type="journal article" date="2019" name="Philos. Trans. R. Soc. Lond., B, Biol. Sci.">
        <title>Ant behaviour and brain gene expression of defending hosts depend on the ecological success of the intruding social parasite.</title>
        <authorList>
            <person name="Kaur R."/>
            <person name="Stoldt M."/>
            <person name="Jongepier E."/>
            <person name="Feldmeyer B."/>
            <person name="Menzel F."/>
            <person name="Bornberg-Bauer E."/>
            <person name="Foitzik S."/>
        </authorList>
    </citation>
    <scope>NUCLEOTIDE SEQUENCE [LARGE SCALE GENOMIC DNA]</scope>
    <source>
        <tissue evidence="2">Whole body</tissue>
    </source>
</reference>
<accession>A0A4S2KU96</accession>
<evidence type="ECO:0000256" key="1">
    <source>
        <dbReference type="SAM" id="MobiDB-lite"/>
    </source>
</evidence>
<gene>
    <name evidence="2" type="ORF">DBV15_10433</name>
</gene>
<comment type="caution">
    <text evidence="2">The sequence shown here is derived from an EMBL/GenBank/DDBJ whole genome shotgun (WGS) entry which is preliminary data.</text>
</comment>
<feature type="region of interest" description="Disordered" evidence="1">
    <location>
        <begin position="43"/>
        <end position="106"/>
    </location>
</feature>
<name>A0A4S2KU96_9HYME</name>